<dbReference type="AlphaFoldDB" id="A0A1M5TGD0"/>
<comment type="similarity">
    <text evidence="1 7">Belongs to the universal ribosomal protein uS4 family.</text>
</comment>
<dbReference type="InterPro" id="IPR022801">
    <property type="entry name" value="Ribosomal_uS4"/>
</dbReference>
<dbReference type="GO" id="GO:0019843">
    <property type="term" value="F:rRNA binding"/>
    <property type="evidence" value="ECO:0007669"/>
    <property type="project" value="UniProtKB-UniRule"/>
</dbReference>
<dbReference type="InterPro" id="IPR036986">
    <property type="entry name" value="S4_RNA-bd_sf"/>
</dbReference>
<comment type="subunit">
    <text evidence="7">Part of the 30S ribosomal subunit. Contacts protein S5. The interaction surface between S4 and S5 is involved in control of translational fidelity.</text>
</comment>
<dbReference type="PANTHER" id="PTHR11831">
    <property type="entry name" value="30S 40S RIBOSOMAL PROTEIN"/>
    <property type="match status" value="1"/>
</dbReference>
<feature type="domain" description="Small ribosomal subunit protein uS4 N-terminal" evidence="9">
    <location>
        <begin position="3"/>
        <end position="101"/>
    </location>
</feature>
<evidence type="ECO:0000256" key="1">
    <source>
        <dbReference type="ARBA" id="ARBA00007465"/>
    </source>
</evidence>
<evidence type="ECO:0000313" key="10">
    <source>
        <dbReference type="EMBL" id="SHH49766.1"/>
    </source>
</evidence>
<keyword evidence="4 7" id="KW-0689">Ribosomal protein</keyword>
<comment type="function">
    <text evidence="7">One of the primary rRNA binding proteins, it binds directly to 16S rRNA where it nucleates assembly of the body of the 30S subunit.</text>
</comment>
<dbReference type="HAMAP" id="MF_01306_B">
    <property type="entry name" value="Ribosomal_uS4_B"/>
    <property type="match status" value="1"/>
</dbReference>
<accession>A0A1M5TGD0</accession>
<dbReference type="STRING" id="1123380.SAMN02745199_1293"/>
<evidence type="ECO:0000259" key="8">
    <source>
        <dbReference type="SMART" id="SM00363"/>
    </source>
</evidence>
<dbReference type="InterPro" id="IPR005709">
    <property type="entry name" value="Ribosomal_uS4_bac-type"/>
</dbReference>
<dbReference type="PANTHER" id="PTHR11831:SF4">
    <property type="entry name" value="SMALL RIBOSOMAL SUBUNIT PROTEIN US4M"/>
    <property type="match status" value="1"/>
</dbReference>
<keyword evidence="5 7" id="KW-0687">Ribonucleoprotein</keyword>
<dbReference type="Gene3D" id="3.10.290.10">
    <property type="entry name" value="RNA-binding S4 domain"/>
    <property type="match status" value="1"/>
</dbReference>
<proteinExistence type="inferred from homology"/>
<dbReference type="InterPro" id="IPR002942">
    <property type="entry name" value="S4_RNA-bd"/>
</dbReference>
<dbReference type="OrthoDB" id="9803672at2"/>
<evidence type="ECO:0000256" key="6">
    <source>
        <dbReference type="ARBA" id="ARBA00035254"/>
    </source>
</evidence>
<gene>
    <name evidence="7" type="primary">rpsD</name>
    <name evidence="10" type="ORF">SAMN02745199_1293</name>
</gene>
<dbReference type="NCBIfam" id="NF003717">
    <property type="entry name" value="PRK05327.1"/>
    <property type="match status" value="1"/>
</dbReference>
<evidence type="ECO:0000313" key="11">
    <source>
        <dbReference type="Proteomes" id="UP000242592"/>
    </source>
</evidence>
<dbReference type="SUPFAM" id="SSF55174">
    <property type="entry name" value="Alpha-L RNA-binding motif"/>
    <property type="match status" value="1"/>
</dbReference>
<dbReference type="SMART" id="SM00363">
    <property type="entry name" value="S4"/>
    <property type="match status" value="1"/>
</dbReference>
<dbReference type="FunFam" id="3.10.290.10:FF:000001">
    <property type="entry name" value="30S ribosomal protein S4"/>
    <property type="match status" value="1"/>
</dbReference>
<dbReference type="GO" id="GO:0042274">
    <property type="term" value="P:ribosomal small subunit biogenesis"/>
    <property type="evidence" value="ECO:0007669"/>
    <property type="project" value="TreeGrafter"/>
</dbReference>
<dbReference type="EMBL" id="FQXN01000005">
    <property type="protein sequence ID" value="SHH49766.1"/>
    <property type="molecule type" value="Genomic_DNA"/>
</dbReference>
<reference evidence="11" key="1">
    <citation type="submission" date="2016-11" db="EMBL/GenBank/DDBJ databases">
        <authorList>
            <person name="Varghese N."/>
            <person name="Submissions S."/>
        </authorList>
    </citation>
    <scope>NUCLEOTIDE SEQUENCE [LARGE SCALE GENOMIC DNA]</scope>
    <source>
        <strain evidence="11">DSM 15807</strain>
    </source>
</reference>
<comment type="function">
    <text evidence="7">With S5 and S12 plays an important role in translational accuracy.</text>
</comment>
<dbReference type="PROSITE" id="PS50889">
    <property type="entry name" value="S4"/>
    <property type="match status" value="1"/>
</dbReference>
<evidence type="ECO:0000259" key="9">
    <source>
        <dbReference type="SMART" id="SM01390"/>
    </source>
</evidence>
<dbReference type="GO" id="GO:0015935">
    <property type="term" value="C:small ribosomal subunit"/>
    <property type="evidence" value="ECO:0007669"/>
    <property type="project" value="InterPro"/>
</dbReference>
<dbReference type="NCBIfam" id="TIGR01017">
    <property type="entry name" value="rpsD_bact"/>
    <property type="match status" value="1"/>
</dbReference>
<dbReference type="GO" id="GO:0003735">
    <property type="term" value="F:structural constituent of ribosome"/>
    <property type="evidence" value="ECO:0007669"/>
    <property type="project" value="InterPro"/>
</dbReference>
<protein>
    <recommendedName>
        <fullName evidence="6 7">Small ribosomal subunit protein uS4</fullName>
    </recommendedName>
</protein>
<organism evidence="10 11">
    <name type="scientific">Thermosipho atlanticus DSM 15807</name>
    <dbReference type="NCBI Taxonomy" id="1123380"/>
    <lineage>
        <taxon>Bacteria</taxon>
        <taxon>Thermotogati</taxon>
        <taxon>Thermotogota</taxon>
        <taxon>Thermotogae</taxon>
        <taxon>Thermotogales</taxon>
        <taxon>Fervidobacteriaceae</taxon>
        <taxon>Thermosipho</taxon>
    </lineage>
</organism>
<keyword evidence="2 7" id="KW-0699">rRNA-binding</keyword>
<dbReference type="InterPro" id="IPR001912">
    <property type="entry name" value="Ribosomal_uS4_N"/>
</dbReference>
<sequence>MARYTGPQCKLCRREGMKLYLKGERCFTDKCSFDKRPFAPGDHGRDRKKLTQYGIQLRAKQTMKRIYGVLETQFRRYYEKASKQSGDTRENLVLQVERRLDNVVYRLGFAVNRTTARQLVNHGHFLVNGRKVTIPSYQVRPGDVIEVREKSRSIEPIKNAIEINRDKNRMPWVSVDYENFKGVYERHPKLEEVIDLPVDVQAIIELYSR</sequence>
<evidence type="ECO:0000256" key="3">
    <source>
        <dbReference type="ARBA" id="ARBA00022884"/>
    </source>
</evidence>
<feature type="domain" description="RNA-binding S4" evidence="8">
    <location>
        <begin position="98"/>
        <end position="162"/>
    </location>
</feature>
<evidence type="ECO:0000256" key="4">
    <source>
        <dbReference type="ARBA" id="ARBA00022980"/>
    </source>
</evidence>
<dbReference type="RefSeq" id="WP_073073361.1">
    <property type="nucleotide sequence ID" value="NZ_FQXN01000005.1"/>
</dbReference>
<dbReference type="CDD" id="cd00165">
    <property type="entry name" value="S4"/>
    <property type="match status" value="1"/>
</dbReference>
<name>A0A1M5TGD0_9BACT</name>
<dbReference type="Gene3D" id="1.10.1050.10">
    <property type="entry name" value="Ribosomal Protein S4 Delta 41, Chain A, domain 1"/>
    <property type="match status" value="1"/>
</dbReference>
<dbReference type="GO" id="GO:0006412">
    <property type="term" value="P:translation"/>
    <property type="evidence" value="ECO:0007669"/>
    <property type="project" value="UniProtKB-UniRule"/>
</dbReference>
<evidence type="ECO:0000256" key="7">
    <source>
        <dbReference type="HAMAP-Rule" id="MF_01306"/>
    </source>
</evidence>
<dbReference type="Pfam" id="PF00163">
    <property type="entry name" value="Ribosomal_S4"/>
    <property type="match status" value="1"/>
</dbReference>
<dbReference type="SMART" id="SM01390">
    <property type="entry name" value="Ribosomal_S4"/>
    <property type="match status" value="1"/>
</dbReference>
<dbReference type="FunFam" id="1.10.1050.10:FF:000001">
    <property type="entry name" value="30S ribosomal protein S4"/>
    <property type="match status" value="1"/>
</dbReference>
<evidence type="ECO:0000256" key="5">
    <source>
        <dbReference type="ARBA" id="ARBA00023274"/>
    </source>
</evidence>
<keyword evidence="3 7" id="KW-0694">RNA-binding</keyword>
<dbReference type="Proteomes" id="UP000242592">
    <property type="component" value="Unassembled WGS sequence"/>
</dbReference>
<dbReference type="Pfam" id="PF01479">
    <property type="entry name" value="S4"/>
    <property type="match status" value="1"/>
</dbReference>
<keyword evidence="11" id="KW-1185">Reference proteome</keyword>
<evidence type="ECO:0000256" key="2">
    <source>
        <dbReference type="ARBA" id="ARBA00022730"/>
    </source>
</evidence>